<feature type="region of interest" description="Disordered" evidence="8">
    <location>
        <begin position="379"/>
        <end position="404"/>
    </location>
</feature>
<evidence type="ECO:0000256" key="4">
    <source>
        <dbReference type="ARBA" id="ARBA00022692"/>
    </source>
</evidence>
<evidence type="ECO:0000256" key="9">
    <source>
        <dbReference type="SAM" id="Phobius"/>
    </source>
</evidence>
<keyword evidence="11" id="KW-1185">Reference proteome</keyword>
<evidence type="ECO:0000256" key="2">
    <source>
        <dbReference type="ARBA" id="ARBA00022475"/>
    </source>
</evidence>
<feature type="transmembrane region" description="Helical" evidence="9">
    <location>
        <begin position="166"/>
        <end position="190"/>
    </location>
</feature>
<keyword evidence="4 9" id="KW-0812">Transmembrane</keyword>
<evidence type="ECO:0000313" key="10">
    <source>
        <dbReference type="EMBL" id="GAA4819896.1"/>
    </source>
</evidence>
<comment type="subcellular location">
    <subcellularLocation>
        <location evidence="1">Cell membrane</location>
        <topology evidence="1">Multi-pass membrane protein</topology>
    </subcellularLocation>
</comment>
<protein>
    <submittedName>
        <fullName evidence="10">Glycosyltransferase family 87 protein</fullName>
    </submittedName>
</protein>
<evidence type="ECO:0000256" key="1">
    <source>
        <dbReference type="ARBA" id="ARBA00004651"/>
    </source>
</evidence>
<keyword evidence="2" id="KW-1003">Cell membrane</keyword>
<accession>A0ABP9CZ37</accession>
<evidence type="ECO:0000256" key="7">
    <source>
        <dbReference type="ARBA" id="ARBA00024033"/>
    </source>
</evidence>
<feature type="transmembrane region" description="Helical" evidence="9">
    <location>
        <begin position="87"/>
        <end position="108"/>
    </location>
</feature>
<dbReference type="EMBL" id="BAABIG010000079">
    <property type="protein sequence ID" value="GAA4819896.1"/>
    <property type="molecule type" value="Genomic_DNA"/>
</dbReference>
<name>A0ABP9CZ37_9ACTN</name>
<evidence type="ECO:0000256" key="8">
    <source>
        <dbReference type="SAM" id="MobiDB-lite"/>
    </source>
</evidence>
<dbReference type="Proteomes" id="UP001501265">
    <property type="component" value="Unassembled WGS sequence"/>
</dbReference>
<feature type="transmembrane region" description="Helical" evidence="9">
    <location>
        <begin position="120"/>
        <end position="135"/>
    </location>
</feature>
<sequence>MWMGKSDISGWLVRPAGRHAWVVLAAVLGTLAAQSARVTPDGGMDNAIVVRAARTWLAGGDPYDDPHFLYFPSAVLAAVPQALLPQAALRVAVPFAVAGLLALGWACALRLHRVPRTSRLAALGLLGLAAGFAPFGHLVRLGNWTATAALALPLCLLLADRGRWVAAGVVIGAAVALKPLLAPVALLFVLAGRWRALAAAVLVPALASGVAALLMPDPAGFLTRTLPFLLHGEDGFVRLYEASPAAVLPRLGVPRPLAEALALLAAGAGVLCAWGRWRRGDAGPLRPAETAVCLMLAAFLVSRPSYNHYLLVVLPLLLAGLPYPGSAARRPWFWIALVPQLPGLTWPGLEAAGRRAFKDAFTLVVLAGTVAARAGAAGGRAAGDGRLAGPGPRARTVEVNGETV</sequence>
<evidence type="ECO:0000313" key="11">
    <source>
        <dbReference type="Proteomes" id="UP001501265"/>
    </source>
</evidence>
<dbReference type="RefSeq" id="WP_345623789.1">
    <property type="nucleotide sequence ID" value="NZ_BAABIG010000079.1"/>
</dbReference>
<proteinExistence type="inferred from homology"/>
<comment type="similarity">
    <text evidence="7">Belongs to the glycosyltransferase 87 family.</text>
</comment>
<comment type="caution">
    <text evidence="10">The sequence shown here is derived from an EMBL/GenBank/DDBJ whole genome shotgun (WGS) entry which is preliminary data.</text>
</comment>
<gene>
    <name evidence="10" type="ORF">GCM10023220_60980</name>
</gene>
<evidence type="ECO:0000256" key="6">
    <source>
        <dbReference type="ARBA" id="ARBA00023136"/>
    </source>
</evidence>
<dbReference type="Pfam" id="PF09594">
    <property type="entry name" value="GT87"/>
    <property type="match status" value="1"/>
</dbReference>
<organism evidence="10 11">
    <name type="scientific">Streptomyces ziwulingensis</name>
    <dbReference type="NCBI Taxonomy" id="1045501"/>
    <lineage>
        <taxon>Bacteria</taxon>
        <taxon>Bacillati</taxon>
        <taxon>Actinomycetota</taxon>
        <taxon>Actinomycetes</taxon>
        <taxon>Kitasatosporales</taxon>
        <taxon>Streptomycetaceae</taxon>
        <taxon>Streptomyces</taxon>
    </lineage>
</organism>
<feature type="transmembrane region" description="Helical" evidence="9">
    <location>
        <begin position="196"/>
        <end position="215"/>
    </location>
</feature>
<keyword evidence="6 9" id="KW-0472">Membrane</keyword>
<keyword evidence="5 9" id="KW-1133">Transmembrane helix</keyword>
<keyword evidence="3" id="KW-0808">Transferase</keyword>
<reference evidence="11" key="1">
    <citation type="journal article" date="2019" name="Int. J. Syst. Evol. Microbiol.">
        <title>The Global Catalogue of Microorganisms (GCM) 10K type strain sequencing project: providing services to taxonomists for standard genome sequencing and annotation.</title>
        <authorList>
            <consortium name="The Broad Institute Genomics Platform"/>
            <consortium name="The Broad Institute Genome Sequencing Center for Infectious Disease"/>
            <person name="Wu L."/>
            <person name="Ma J."/>
        </authorList>
    </citation>
    <scope>NUCLEOTIDE SEQUENCE [LARGE SCALE GENOMIC DNA]</scope>
    <source>
        <strain evidence="11">JCM 18081</strain>
    </source>
</reference>
<evidence type="ECO:0000256" key="3">
    <source>
        <dbReference type="ARBA" id="ARBA00022679"/>
    </source>
</evidence>
<feature type="compositionally biased region" description="Gly residues" evidence="8">
    <location>
        <begin position="379"/>
        <end position="388"/>
    </location>
</feature>
<dbReference type="InterPro" id="IPR018584">
    <property type="entry name" value="GT87"/>
</dbReference>
<evidence type="ECO:0000256" key="5">
    <source>
        <dbReference type="ARBA" id="ARBA00022989"/>
    </source>
</evidence>